<dbReference type="Proteomes" id="UP000240384">
    <property type="component" value="Segment"/>
</dbReference>
<gene>
    <name evidence="1" type="ORF">PBI_MAHDIA_47</name>
</gene>
<accession>A0A2H4P9Z1</accession>
<organism evidence="1 2">
    <name type="scientific">Gordonia phage Mahdia</name>
    <dbReference type="NCBI Taxonomy" id="2047873"/>
    <lineage>
        <taxon>Viruses</taxon>
        <taxon>Duplodnaviria</taxon>
        <taxon>Heunggongvirae</taxon>
        <taxon>Uroviricota</taxon>
        <taxon>Caudoviricetes</taxon>
        <taxon>Gustavvirus</taxon>
        <taxon>Gustavvirus mahdia</taxon>
    </lineage>
</organism>
<protein>
    <submittedName>
        <fullName evidence="1">Uncharacterized protein</fullName>
    </submittedName>
</protein>
<proteinExistence type="predicted"/>
<dbReference type="EMBL" id="MG198783">
    <property type="protein sequence ID" value="ATW59046.1"/>
    <property type="molecule type" value="Genomic_DNA"/>
</dbReference>
<reference evidence="2" key="1">
    <citation type="submission" date="2017-10" db="EMBL/GenBank/DDBJ databases">
        <authorList>
            <person name="Banno H."/>
            <person name="Chua N.-H."/>
        </authorList>
    </citation>
    <scope>NUCLEOTIDE SEQUENCE [LARGE SCALE GENOMIC DNA]</scope>
</reference>
<keyword evidence="2" id="KW-1185">Reference proteome</keyword>
<name>A0A2H4P9Z1_9CAUD</name>
<sequence>MGRMGSGKELTLTVNMCNVLGVRERPSHQPERNTMNAAETMNAKVTTLTASNVSALHQAAEEVGLELKEITKTTAVFVGGPTQAAKNLTAAIDALGARYGRRGHPVQSLQAVRRKLERQI</sequence>
<evidence type="ECO:0000313" key="1">
    <source>
        <dbReference type="EMBL" id="ATW59046.1"/>
    </source>
</evidence>
<evidence type="ECO:0000313" key="2">
    <source>
        <dbReference type="Proteomes" id="UP000240384"/>
    </source>
</evidence>
<dbReference type="OrthoDB" id="29190at10239"/>